<keyword evidence="1" id="KW-0812">Transmembrane</keyword>
<feature type="transmembrane region" description="Helical" evidence="1">
    <location>
        <begin position="97"/>
        <end position="117"/>
    </location>
</feature>
<keyword evidence="1" id="KW-1133">Transmembrane helix</keyword>
<feature type="transmembrane region" description="Helical" evidence="1">
    <location>
        <begin position="16"/>
        <end position="39"/>
    </location>
</feature>
<keyword evidence="1" id="KW-0472">Membrane</keyword>
<feature type="transmembrane region" description="Helical" evidence="1">
    <location>
        <begin position="138"/>
        <end position="161"/>
    </location>
</feature>
<evidence type="ECO:0000256" key="1">
    <source>
        <dbReference type="SAM" id="Phobius"/>
    </source>
</evidence>
<protein>
    <submittedName>
        <fullName evidence="2">Uncharacterized protein</fullName>
    </submittedName>
</protein>
<sequence>MKPAQLNKLITAKWRFFIVPSIVGYLYNFIFCLLAANFYSDWDRKLSCSGDGSITNPEENAATFDTILTLLFVFHFIEWIRCALLSTVMAVGTPVMAVWYGLGFLNVPFGLFVFLYAHAVRFGEMGTMCAAVQEYRGLYLLIDIICFWVLFVFLSCPILMIRCCIKKQNLSNTLRDADDDDEEEDDE</sequence>
<accession>A0A7S3X8K9</accession>
<name>A0A7S3X8K9_9SPIT</name>
<proteinExistence type="predicted"/>
<evidence type="ECO:0000313" key="2">
    <source>
        <dbReference type="EMBL" id="CAE0601203.1"/>
    </source>
</evidence>
<feature type="transmembrane region" description="Helical" evidence="1">
    <location>
        <begin position="60"/>
        <end position="77"/>
    </location>
</feature>
<dbReference type="EMBL" id="HBIQ01105835">
    <property type="protein sequence ID" value="CAE0601203.1"/>
    <property type="molecule type" value="Transcribed_RNA"/>
</dbReference>
<reference evidence="2" key="1">
    <citation type="submission" date="2021-01" db="EMBL/GenBank/DDBJ databases">
        <authorList>
            <person name="Corre E."/>
            <person name="Pelletier E."/>
            <person name="Niang G."/>
            <person name="Scheremetjew M."/>
            <person name="Finn R."/>
            <person name="Kale V."/>
            <person name="Holt S."/>
            <person name="Cochrane G."/>
            <person name="Meng A."/>
            <person name="Brown T."/>
            <person name="Cohen L."/>
        </authorList>
    </citation>
    <scope>NUCLEOTIDE SEQUENCE</scope>
    <source>
        <strain evidence="2">SPMC142</strain>
    </source>
</reference>
<organism evidence="2">
    <name type="scientific">Strombidinopsis acuminata</name>
    <dbReference type="NCBI Taxonomy" id="141414"/>
    <lineage>
        <taxon>Eukaryota</taxon>
        <taxon>Sar</taxon>
        <taxon>Alveolata</taxon>
        <taxon>Ciliophora</taxon>
        <taxon>Intramacronucleata</taxon>
        <taxon>Spirotrichea</taxon>
        <taxon>Choreotrichia</taxon>
        <taxon>Choreotrichida</taxon>
        <taxon>Strombidinopsidae</taxon>
        <taxon>Strombidinopsis</taxon>
    </lineage>
</organism>
<gene>
    <name evidence="2" type="ORF">SACU0126_LOCUS33599</name>
</gene>
<dbReference type="AlphaFoldDB" id="A0A7S3X8K9"/>